<protein>
    <submittedName>
        <fullName evidence="3">Porin family protein</fullName>
    </submittedName>
</protein>
<reference evidence="3 4" key="1">
    <citation type="submission" date="2019-04" db="EMBL/GenBank/DDBJ databases">
        <authorList>
            <person name="Li J."/>
        </authorList>
    </citation>
    <scope>NUCLEOTIDE SEQUENCE [LARGE SCALE GENOMIC DNA]</scope>
    <source>
        <strain evidence="3 4">CCTCC AB2016182</strain>
    </source>
</reference>
<accession>A0A4U0QK08</accession>
<organism evidence="3 4">
    <name type="scientific">Paracoccus hibiscisoli</name>
    <dbReference type="NCBI Taxonomy" id="2023261"/>
    <lineage>
        <taxon>Bacteria</taxon>
        <taxon>Pseudomonadati</taxon>
        <taxon>Pseudomonadota</taxon>
        <taxon>Alphaproteobacteria</taxon>
        <taxon>Rhodobacterales</taxon>
        <taxon>Paracoccaceae</taxon>
        <taxon>Paracoccus</taxon>
    </lineage>
</organism>
<dbReference type="Pfam" id="PF13505">
    <property type="entry name" value="OMP_b-brl"/>
    <property type="match status" value="1"/>
</dbReference>
<feature type="domain" description="Outer membrane protein beta-barrel" evidence="2">
    <location>
        <begin position="43"/>
        <end position="202"/>
    </location>
</feature>
<keyword evidence="1" id="KW-0732">Signal</keyword>
<dbReference type="OrthoDB" id="268975at2"/>
<dbReference type="AlphaFoldDB" id="A0A4U0QK08"/>
<dbReference type="Gene3D" id="2.40.160.20">
    <property type="match status" value="1"/>
</dbReference>
<dbReference type="InterPro" id="IPR027385">
    <property type="entry name" value="Beta-barrel_OMP"/>
</dbReference>
<dbReference type="EMBL" id="SUNH01000024">
    <property type="protein sequence ID" value="TJZ82033.1"/>
    <property type="molecule type" value="Genomic_DNA"/>
</dbReference>
<dbReference type="InterPro" id="IPR011250">
    <property type="entry name" value="OMP/PagP_B-barrel"/>
</dbReference>
<comment type="caution">
    <text evidence="3">The sequence shown here is derived from an EMBL/GenBank/DDBJ whole genome shotgun (WGS) entry which is preliminary data.</text>
</comment>
<evidence type="ECO:0000256" key="1">
    <source>
        <dbReference type="ARBA" id="ARBA00022729"/>
    </source>
</evidence>
<dbReference type="Proteomes" id="UP000306223">
    <property type="component" value="Unassembled WGS sequence"/>
</dbReference>
<sequence>MPSRKFGTVGSRVYPEVDPRMRRCDNINGNLERTMGKHFTTGVAFLALSATSVFANDWSGFYAGAGVGKIEVDTSVAGVKESDTSYGIHAGYRYDAGQWVTGGEFEHDWTDVELVPGAISADRVMRFKATAGYEFGQTLVYVAAGAAKVNVDGLGDDWGSFYGLGAAYAVSARANVSLELLEHNFSDIGDSGIDADAWSGNLRASWKF</sequence>
<name>A0A4U0QK08_9RHOB</name>
<dbReference type="SUPFAM" id="SSF56925">
    <property type="entry name" value="OMPA-like"/>
    <property type="match status" value="1"/>
</dbReference>
<proteinExistence type="predicted"/>
<gene>
    <name evidence="3" type="ORF">FA740_15390</name>
</gene>
<evidence type="ECO:0000313" key="3">
    <source>
        <dbReference type="EMBL" id="TJZ82033.1"/>
    </source>
</evidence>
<keyword evidence="4" id="KW-1185">Reference proteome</keyword>
<evidence type="ECO:0000259" key="2">
    <source>
        <dbReference type="Pfam" id="PF13505"/>
    </source>
</evidence>
<evidence type="ECO:0000313" key="4">
    <source>
        <dbReference type="Proteomes" id="UP000306223"/>
    </source>
</evidence>